<evidence type="ECO:0000313" key="3">
    <source>
        <dbReference type="Proteomes" id="UP000574317"/>
    </source>
</evidence>
<sequence length="84" mass="8750">MDATLTAGSAKDTRRIESFNPPSLKPRSDFDNADLARKGKGGGTADPLRLFSPRARFLGDRGLSPDTLGIASDCAAASADLDLA</sequence>
<evidence type="ECO:0000313" key="2">
    <source>
        <dbReference type="EMBL" id="KAF5562851.1"/>
    </source>
</evidence>
<feature type="compositionally biased region" description="Basic and acidic residues" evidence="1">
    <location>
        <begin position="26"/>
        <end position="37"/>
    </location>
</feature>
<feature type="region of interest" description="Disordered" evidence="1">
    <location>
        <begin position="1"/>
        <end position="48"/>
    </location>
</feature>
<evidence type="ECO:0000256" key="1">
    <source>
        <dbReference type="SAM" id="MobiDB-lite"/>
    </source>
</evidence>
<reference evidence="2 3" key="1">
    <citation type="submission" date="2020-05" db="EMBL/GenBank/DDBJ databases">
        <title>Identification and distribution of gene clusters putatively required for synthesis of sphingolipid metabolism inhibitors in phylogenetically diverse species of the filamentous fungus Fusarium.</title>
        <authorList>
            <person name="Kim H.-S."/>
            <person name="Busman M."/>
            <person name="Brown D.W."/>
            <person name="Divon H."/>
            <person name="Uhlig S."/>
            <person name="Proctor R.H."/>
        </authorList>
    </citation>
    <scope>NUCLEOTIDE SEQUENCE [LARGE SCALE GENOMIC DNA]</scope>
    <source>
        <strain evidence="2 3">NRRL 25196</strain>
    </source>
</reference>
<protein>
    <submittedName>
        <fullName evidence="2">Uncharacterized protein</fullName>
    </submittedName>
</protein>
<gene>
    <name evidence="2" type="ORF">FNAPI_2958</name>
</gene>
<dbReference type="EMBL" id="JAAOAO010000101">
    <property type="protein sequence ID" value="KAF5562851.1"/>
    <property type="molecule type" value="Genomic_DNA"/>
</dbReference>
<proteinExistence type="predicted"/>
<keyword evidence="3" id="KW-1185">Reference proteome</keyword>
<dbReference type="AlphaFoldDB" id="A0A8H5NDP9"/>
<comment type="caution">
    <text evidence="2">The sequence shown here is derived from an EMBL/GenBank/DDBJ whole genome shotgun (WGS) entry which is preliminary data.</text>
</comment>
<organism evidence="2 3">
    <name type="scientific">Fusarium napiforme</name>
    <dbReference type="NCBI Taxonomy" id="42672"/>
    <lineage>
        <taxon>Eukaryota</taxon>
        <taxon>Fungi</taxon>
        <taxon>Dikarya</taxon>
        <taxon>Ascomycota</taxon>
        <taxon>Pezizomycotina</taxon>
        <taxon>Sordariomycetes</taxon>
        <taxon>Hypocreomycetidae</taxon>
        <taxon>Hypocreales</taxon>
        <taxon>Nectriaceae</taxon>
        <taxon>Fusarium</taxon>
        <taxon>Fusarium fujikuroi species complex</taxon>
    </lineage>
</organism>
<name>A0A8H5NDP9_9HYPO</name>
<accession>A0A8H5NDP9</accession>
<dbReference type="Proteomes" id="UP000574317">
    <property type="component" value="Unassembled WGS sequence"/>
</dbReference>